<accession>D8UAW4</accession>
<evidence type="ECO:0000313" key="2">
    <source>
        <dbReference type="EMBL" id="EFJ43172.1"/>
    </source>
</evidence>
<name>D8UAW4_VOLCA</name>
<proteinExistence type="predicted"/>
<feature type="region of interest" description="Disordered" evidence="1">
    <location>
        <begin position="941"/>
        <end position="961"/>
    </location>
</feature>
<dbReference type="PANTHER" id="PTHR22917:SF6">
    <property type="entry name" value="EG:8D8.2 PROTEIN-RELATED"/>
    <property type="match status" value="1"/>
</dbReference>
<feature type="region of interest" description="Disordered" evidence="1">
    <location>
        <begin position="724"/>
        <end position="769"/>
    </location>
</feature>
<dbReference type="STRING" id="3068.D8UAW4"/>
<dbReference type="InParanoid" id="D8UAW4"/>
<organism evidence="3">
    <name type="scientific">Volvox carteri f. nagariensis</name>
    <dbReference type="NCBI Taxonomy" id="3068"/>
    <lineage>
        <taxon>Eukaryota</taxon>
        <taxon>Viridiplantae</taxon>
        <taxon>Chlorophyta</taxon>
        <taxon>core chlorophytes</taxon>
        <taxon>Chlorophyceae</taxon>
        <taxon>CS clade</taxon>
        <taxon>Chlamydomonadales</taxon>
        <taxon>Volvocaceae</taxon>
        <taxon>Volvox</taxon>
    </lineage>
</organism>
<dbReference type="Proteomes" id="UP000001058">
    <property type="component" value="Unassembled WGS sequence"/>
</dbReference>
<feature type="compositionally biased region" description="Basic residues" evidence="1">
    <location>
        <begin position="755"/>
        <end position="764"/>
    </location>
</feature>
<protein>
    <submittedName>
        <fullName evidence="2">Uncharacterized protein</fullName>
    </submittedName>
</protein>
<dbReference type="InterPro" id="IPR051298">
    <property type="entry name" value="Heme_transport/Cell_adhesion"/>
</dbReference>
<dbReference type="SUPFAM" id="SSF49478">
    <property type="entry name" value="Cna protein B-type domain"/>
    <property type="match status" value="1"/>
</dbReference>
<dbReference type="EMBL" id="GL378375">
    <property type="protein sequence ID" value="EFJ43172.1"/>
    <property type="molecule type" value="Genomic_DNA"/>
</dbReference>
<dbReference type="GeneID" id="9614453"/>
<evidence type="ECO:0000256" key="1">
    <source>
        <dbReference type="SAM" id="MobiDB-lite"/>
    </source>
</evidence>
<keyword evidence="3" id="KW-1185">Reference proteome</keyword>
<evidence type="ECO:0000313" key="3">
    <source>
        <dbReference type="Proteomes" id="UP000001058"/>
    </source>
</evidence>
<gene>
    <name evidence="2" type="ORF">VOLCADRAFT_106956</name>
</gene>
<reference evidence="2 3" key="1">
    <citation type="journal article" date="2010" name="Science">
        <title>Genomic analysis of organismal complexity in the multicellular green alga Volvox carteri.</title>
        <authorList>
            <person name="Prochnik S.E."/>
            <person name="Umen J."/>
            <person name="Nedelcu A.M."/>
            <person name="Hallmann A."/>
            <person name="Miller S.M."/>
            <person name="Nishii I."/>
            <person name="Ferris P."/>
            <person name="Kuo A."/>
            <person name="Mitros T."/>
            <person name="Fritz-Laylin L.K."/>
            <person name="Hellsten U."/>
            <person name="Chapman J."/>
            <person name="Simakov O."/>
            <person name="Rensing S.A."/>
            <person name="Terry A."/>
            <person name="Pangilinan J."/>
            <person name="Kapitonov V."/>
            <person name="Jurka J."/>
            <person name="Salamov A."/>
            <person name="Shapiro H."/>
            <person name="Schmutz J."/>
            <person name="Grimwood J."/>
            <person name="Lindquist E."/>
            <person name="Lucas S."/>
            <person name="Grigoriev I.V."/>
            <person name="Schmitt R."/>
            <person name="Kirk D."/>
            <person name="Rokhsar D.S."/>
        </authorList>
    </citation>
    <scope>NUCLEOTIDE SEQUENCE [LARGE SCALE GENOMIC DNA]</scope>
    <source>
        <strain evidence="3">f. Nagariensis / Eve</strain>
    </source>
</reference>
<sequence length="1923" mass="199949">MWGPSLPTVCVNFLASATVVYSYLVVASHMLQEILALHPAVRLDQAATGVLPNDSAVYLRKLVFSIPFLYASVNRDAGFDARYALPTLLLDPGRSTVLDPVARVTGSLEDLASLVVTIRSRLVSFSGPLPHLQANASQPNITQITPLCDNSSSSGVSTLCRGVQNATAPTSPGATVLLLALQTTAGQGSGAAEYELAIDLRGGISGAAVTVLVRVLVDSERIVLTADPAGRLAVVLPPGGATNVHITIKNTGNVASGLLQLPPVPPTSWFFPLTPLPLAPLAAGASTTLDFRLLTPATARLGDIFSASTDLRSSDNRASVTISLQLAVASEPTGDLQVTVVDEYTAYDPAEPKVAGARLLVRSQDSGAIIGSGVTNSSGVFTFYNLTAGYTYSVDAFSPNHTSTTRTVTITGGMRTLRIFMSRTAVRASFTVVPTTFQEEVQIIVNVEYATFVPMPVVRFEPALLFTEDMVEKGSFTLSVINTGLVAAFNARLKLPTDSPSFTLGYLGARWTKLENVTTNETADVMMYPPGEEADQAWSHGGSVSIAESSMVLSIGRLPAMSQLEIDLVVGRKIITPPLLLGSGSHRRRSLLQDTGKCWSGSVDLVYSDPCDASKASVTGGASIISRDPPPQCVASCCAGGGMTVYIPAGGDGPSGGGAWSEYLANAPAGPELCDACAADLLEMGLCLAKDITEPWNKPLSKTIDLISEVYDAYKAAGGGRRLLSYQGQDPGQSMLDNTGNTDYSSSPNGTSRNKQQKNGKPRRIGPPLMLHQSASERPHVNDGGHTYVEPENTLHSKVVTHTVQKQQTTARPIQQDSAFKTQEEKQSAKMVVHADPFTIAGGPGGGFQMPPTTSAAALIATASGQRPRSTDMLGQRRVLGVIGTAAGGGISGPGSLVVEILKDKVVGSIPYYGCILNPALECLGFWDAVEDKVDNLLGPLGGSPGGAGGGGSSSGRRRARSLMSAGSMEHLLMPVEAIPEDPSLSIPLIWSNPRLYKRGKGVNEEGHNLMAYGSSRSLQSVGGRRQLMGSMALPISRSTILDTPRGKAIIRWATAALALYSAGAGMWGREHAMTWLTASYPIDLEAEWQAAWSNATSDTSPSGVVVDGILEGPALLSDHFAPLVSREAREMLLSRWNLTFTSVVAANSSEGVSSNSSSSNNTAVEPIDLDLVHRAQLLYLNETLAALQEGYTSVFDALDQSINMVVAMQIAGSSGGGTCARVVVQLSQRLVLTRQAFEASLVLDNTDGLNELTNVTVQLTAWLKENGTAAGQAFAIGQPAIDGLESRIDDDGLVLPAGASGTLRWLLVPREAAALKADVWYYIGGTVTYTPGPGLPAEVIPLEPADVRVTPEGRLNVRYYIEKDVQGDNPFTAEIEPVVPAVLATLLLNVGGGVAKDVVMDSLQPQIMDNEKGLIISFSIVGVSVNNVNAPLALRASVGDILPGSASLVQWKLAASLQGWFTGINATFISRNPLNDPTLSSIASLSIHNLLHMVYLEGAMDDMLPDMLVITSAGNAAAQGLPDQVHSSRDGAVLPVSVIPDVAVSVSISITPGEGVTVTIHVDGLLLNNAMDMSTGAAFSAGASGTSNAVISELRYVRVPTPVVLQPSTRTTLSASTPQPSTKEIKVPYNAWTSYQSYGVTAPKQDFIHIIFDGFSSSEPRTIPPTATKATFTATTLTTITVATKATLTATALTTITATTKATLTAATLTTLTAATFTTLAAATKATITAATKAALTATTLTTFTAVTLTTLTAATKATLAAATKATLTAATKATLTAATKATVAAATKATLAAATKATLTAATKATLTAATKATLTAATLTTITATTKATFTAATKATVAATTKATLTAATKATLTATTKATLTAATKATFTAATKATVAAATKATLTAATKATLTAATHTAASAAFSIACCFICSSITKG</sequence>
<dbReference type="OrthoDB" id="548234at2759"/>
<feature type="compositionally biased region" description="Polar residues" evidence="1">
    <location>
        <begin position="726"/>
        <end position="754"/>
    </location>
</feature>
<dbReference type="RefSeq" id="XP_002955747.1">
    <property type="nucleotide sequence ID" value="XM_002955701.1"/>
</dbReference>
<dbReference type="KEGG" id="vcn:VOLCADRAFT_106956"/>
<feature type="compositionally biased region" description="Gly residues" evidence="1">
    <location>
        <begin position="941"/>
        <end position="954"/>
    </location>
</feature>
<dbReference type="PANTHER" id="PTHR22917">
    <property type="entry name" value="HEMOPEXIN DOMAIN-CONTAINING PROTEIN"/>
    <property type="match status" value="1"/>
</dbReference>